<dbReference type="OrthoDB" id="3945378at2759"/>
<keyword evidence="2" id="KW-1133">Transmembrane helix</keyword>
<sequence>MPSCDYGGNSDMYGLGIRVGFYTQWLGTIIANWLAKKEVPGLRLANSLFIGATFIALIIQTLMKTVRPLDIYIILLLTYGSYYAYVPTYLWRLFTGCSPLWDPTRWTRVRPTALYFTLNLLLLIAVSCYQIWFWTTGIRSLAMEMGCQEYSFLFTKVRLDSGVCIALNLTFALGLLVCCSFSLCLELKIMRPPKWLRIKDIKYRQQIQNDETICSSGRILFLQVLQSLSNLAVAITIIAATELTIHWNNLTDVHDLSTTGQTIPVIVGAGLILRVFYVFVREPTKDEPAVQPLLPLHSLYQPHSFASPWTPPMQQAYPGPGPGQQPELLYRPPAISPSMQVLTGPVPSGSAPTTAHHATPPWSPPVQELGR</sequence>
<gene>
    <name evidence="3" type="ORF">B0T10DRAFT_551461</name>
</gene>
<evidence type="ECO:0000256" key="1">
    <source>
        <dbReference type="SAM" id="MobiDB-lite"/>
    </source>
</evidence>
<keyword evidence="2" id="KW-0472">Membrane</keyword>
<feature type="transmembrane region" description="Helical" evidence="2">
    <location>
        <begin position="261"/>
        <end position="280"/>
    </location>
</feature>
<feature type="transmembrane region" description="Helical" evidence="2">
    <location>
        <begin position="69"/>
        <end position="91"/>
    </location>
</feature>
<dbReference type="EMBL" id="JAGPYM010000025">
    <property type="protein sequence ID" value="KAH6880658.1"/>
    <property type="molecule type" value="Genomic_DNA"/>
</dbReference>
<keyword evidence="4" id="KW-1185">Reference proteome</keyword>
<reference evidence="3 4" key="1">
    <citation type="journal article" date="2021" name="Nat. Commun.">
        <title>Genetic determinants of endophytism in the Arabidopsis root mycobiome.</title>
        <authorList>
            <person name="Mesny F."/>
            <person name="Miyauchi S."/>
            <person name="Thiergart T."/>
            <person name="Pickel B."/>
            <person name="Atanasova L."/>
            <person name="Karlsson M."/>
            <person name="Huettel B."/>
            <person name="Barry K.W."/>
            <person name="Haridas S."/>
            <person name="Chen C."/>
            <person name="Bauer D."/>
            <person name="Andreopoulos W."/>
            <person name="Pangilinan J."/>
            <person name="LaButti K."/>
            <person name="Riley R."/>
            <person name="Lipzen A."/>
            <person name="Clum A."/>
            <person name="Drula E."/>
            <person name="Henrissat B."/>
            <person name="Kohler A."/>
            <person name="Grigoriev I.V."/>
            <person name="Martin F.M."/>
            <person name="Hacquard S."/>
        </authorList>
    </citation>
    <scope>NUCLEOTIDE SEQUENCE [LARGE SCALE GENOMIC DNA]</scope>
    <source>
        <strain evidence="3 4">MPI-CAGE-CH-0241</strain>
    </source>
</reference>
<comment type="caution">
    <text evidence="3">The sequence shown here is derived from an EMBL/GenBank/DDBJ whole genome shotgun (WGS) entry which is preliminary data.</text>
</comment>
<feature type="transmembrane region" description="Helical" evidence="2">
    <location>
        <begin position="219"/>
        <end position="241"/>
    </location>
</feature>
<feature type="region of interest" description="Disordered" evidence="1">
    <location>
        <begin position="310"/>
        <end position="371"/>
    </location>
</feature>
<dbReference type="AlphaFoldDB" id="A0A9P9AHR6"/>
<feature type="transmembrane region" description="Helical" evidence="2">
    <location>
        <begin position="112"/>
        <end position="135"/>
    </location>
</feature>
<evidence type="ECO:0000313" key="4">
    <source>
        <dbReference type="Proteomes" id="UP000777438"/>
    </source>
</evidence>
<name>A0A9P9AHR6_9HYPO</name>
<evidence type="ECO:0000256" key="2">
    <source>
        <dbReference type="SAM" id="Phobius"/>
    </source>
</evidence>
<protein>
    <submittedName>
        <fullName evidence="3">Uncharacterized protein</fullName>
    </submittedName>
</protein>
<feature type="transmembrane region" description="Helical" evidence="2">
    <location>
        <begin position="12"/>
        <end position="35"/>
    </location>
</feature>
<proteinExistence type="predicted"/>
<dbReference type="Proteomes" id="UP000777438">
    <property type="component" value="Unassembled WGS sequence"/>
</dbReference>
<evidence type="ECO:0000313" key="3">
    <source>
        <dbReference type="EMBL" id="KAH6880658.1"/>
    </source>
</evidence>
<keyword evidence="2" id="KW-0812">Transmembrane</keyword>
<organism evidence="3 4">
    <name type="scientific">Thelonectria olida</name>
    <dbReference type="NCBI Taxonomy" id="1576542"/>
    <lineage>
        <taxon>Eukaryota</taxon>
        <taxon>Fungi</taxon>
        <taxon>Dikarya</taxon>
        <taxon>Ascomycota</taxon>
        <taxon>Pezizomycotina</taxon>
        <taxon>Sordariomycetes</taxon>
        <taxon>Hypocreomycetidae</taxon>
        <taxon>Hypocreales</taxon>
        <taxon>Nectriaceae</taxon>
        <taxon>Thelonectria</taxon>
    </lineage>
</organism>
<feature type="transmembrane region" description="Helical" evidence="2">
    <location>
        <begin position="42"/>
        <end position="63"/>
    </location>
</feature>
<accession>A0A9P9AHR6</accession>
<feature type="transmembrane region" description="Helical" evidence="2">
    <location>
        <begin position="165"/>
        <end position="187"/>
    </location>
</feature>